<gene>
    <name evidence="15" type="primary">ddl</name>
    <name evidence="20" type="ORF">LA55_136</name>
</gene>
<dbReference type="UniPathway" id="UPA00219"/>
<dbReference type="GO" id="GO:0008360">
    <property type="term" value="P:regulation of cell shape"/>
    <property type="evidence" value="ECO:0007669"/>
    <property type="project" value="UniProtKB-KW"/>
</dbReference>
<feature type="binding site" evidence="17">
    <location>
        <position position="260"/>
    </location>
    <ligand>
        <name>Mg(2+)</name>
        <dbReference type="ChEBI" id="CHEBI:18420"/>
        <label>1</label>
    </ligand>
</feature>
<feature type="binding site" evidence="17">
    <location>
        <position position="260"/>
    </location>
    <ligand>
        <name>Mg(2+)</name>
        <dbReference type="ChEBI" id="CHEBI:18420"/>
        <label>2</label>
    </ligand>
</feature>
<keyword evidence="12 15" id="KW-0573">Peptidoglycan synthesis</keyword>
<evidence type="ECO:0000313" key="21">
    <source>
        <dbReference type="Proteomes" id="UP000031830"/>
    </source>
</evidence>
<dbReference type="KEGG" id="fpz:LA55_136"/>
<evidence type="ECO:0000256" key="16">
    <source>
        <dbReference type="PIRSR" id="PIRSR039102-1"/>
    </source>
</evidence>
<keyword evidence="13 15" id="KW-0961">Cell wall biogenesis/degradation</keyword>
<evidence type="ECO:0000256" key="18">
    <source>
        <dbReference type="PROSITE-ProRule" id="PRU00409"/>
    </source>
</evidence>
<dbReference type="EC" id="6.3.2.4" evidence="6 15"/>
<evidence type="ECO:0000313" key="20">
    <source>
        <dbReference type="EMBL" id="AJI54088.1"/>
    </source>
</evidence>
<evidence type="ECO:0000256" key="11">
    <source>
        <dbReference type="ARBA" id="ARBA00022960"/>
    </source>
</evidence>
<comment type="catalytic activity">
    <reaction evidence="14 15">
        <text>2 D-alanine + ATP = D-alanyl-D-alanine + ADP + phosphate + H(+)</text>
        <dbReference type="Rhea" id="RHEA:11224"/>
        <dbReference type="ChEBI" id="CHEBI:15378"/>
        <dbReference type="ChEBI" id="CHEBI:30616"/>
        <dbReference type="ChEBI" id="CHEBI:43474"/>
        <dbReference type="ChEBI" id="CHEBI:57416"/>
        <dbReference type="ChEBI" id="CHEBI:57822"/>
        <dbReference type="ChEBI" id="CHEBI:456216"/>
        <dbReference type="EC" id="6.3.2.4"/>
    </reaction>
</comment>
<dbReference type="HAMAP" id="MF_00047">
    <property type="entry name" value="Dala_Dala_lig"/>
    <property type="match status" value="1"/>
</dbReference>
<comment type="subcellular location">
    <subcellularLocation>
        <location evidence="3 15">Cytoplasm</location>
    </subcellularLocation>
</comment>
<dbReference type="InterPro" id="IPR000291">
    <property type="entry name" value="D-Ala_lig_Van_CS"/>
</dbReference>
<dbReference type="InterPro" id="IPR011095">
    <property type="entry name" value="Dala_Dala_lig_C"/>
</dbReference>
<feature type="domain" description="ATP-grasp" evidence="19">
    <location>
        <begin position="103"/>
        <end position="293"/>
    </location>
</feature>
<dbReference type="SUPFAM" id="SSF52440">
    <property type="entry name" value="PreATP-grasp domain"/>
    <property type="match status" value="1"/>
</dbReference>
<keyword evidence="9 18" id="KW-0547">Nucleotide-binding</keyword>
<feature type="binding site" evidence="17">
    <location>
        <position position="262"/>
    </location>
    <ligand>
        <name>Mg(2+)</name>
        <dbReference type="ChEBI" id="CHEBI:18420"/>
        <label>2</label>
    </ligand>
</feature>
<evidence type="ECO:0000256" key="1">
    <source>
        <dbReference type="ARBA" id="ARBA00001936"/>
    </source>
</evidence>
<dbReference type="AlphaFoldDB" id="A0A0B6D8W9"/>
<dbReference type="NCBIfam" id="NF011167">
    <property type="entry name" value="PRK14569.1"/>
    <property type="match status" value="1"/>
</dbReference>
<dbReference type="Gene3D" id="3.30.470.20">
    <property type="entry name" value="ATP-grasp fold, B domain"/>
    <property type="match status" value="1"/>
</dbReference>
<dbReference type="GO" id="GO:0008716">
    <property type="term" value="F:D-alanine-D-alanine ligase activity"/>
    <property type="evidence" value="ECO:0007669"/>
    <property type="project" value="UniProtKB-UniRule"/>
</dbReference>
<evidence type="ECO:0000256" key="5">
    <source>
        <dbReference type="ARBA" id="ARBA00010871"/>
    </source>
</evidence>
<evidence type="ECO:0000256" key="14">
    <source>
        <dbReference type="ARBA" id="ARBA00047614"/>
    </source>
</evidence>
<keyword evidence="17" id="KW-0479">Metal-binding</keyword>
<comment type="similarity">
    <text evidence="5 15">Belongs to the D-alanine--D-alanine ligase family.</text>
</comment>
<comment type="cofactor">
    <cofactor evidence="17">
        <name>Mg(2+)</name>
        <dbReference type="ChEBI" id="CHEBI:18420"/>
    </cofactor>
    <cofactor evidence="17">
        <name>Mn(2+)</name>
        <dbReference type="ChEBI" id="CHEBI:29035"/>
    </cofactor>
    <text evidence="17">Binds 2 magnesium or manganese ions per subunit.</text>
</comment>
<keyword evidence="7 15" id="KW-0963">Cytoplasm</keyword>
<dbReference type="GO" id="GO:0046872">
    <property type="term" value="F:metal ion binding"/>
    <property type="evidence" value="ECO:0007669"/>
    <property type="project" value="UniProtKB-KW"/>
</dbReference>
<dbReference type="GO" id="GO:0009252">
    <property type="term" value="P:peptidoglycan biosynthetic process"/>
    <property type="evidence" value="ECO:0007669"/>
    <property type="project" value="UniProtKB-UniRule"/>
</dbReference>
<evidence type="ECO:0000256" key="9">
    <source>
        <dbReference type="ARBA" id="ARBA00022741"/>
    </source>
</evidence>
<sequence>MQKEKIVVLYGGDSPEREVSLKSGKAVLDSLLNQGYNAIGLDASSKDLVVKLLELNPDKCFIALHGEDGENGRVAALLEMLRIKHTGSTMKSCVVTMDKMISKEIWMHHRMPTPMAKFLTDKLVDADEISFPVAVKPSSGGSSIATFKVKSFEELENAYEQASKHGEVMIEQWVTGKEITVAIVNNDVYSSVWIEPLNEFYDYESKYSGKSIYHAPSGLCEQKELEVRQLAKKAYDLLGCKGHARVDFIYDDKGDFYIMEINSSPGMTENSLSPKSAAAEGIDFDSFVKSILEQAQC</sequence>
<dbReference type="OrthoDB" id="9813261at2"/>
<comment type="pathway">
    <text evidence="4 15">Cell wall biogenesis; peptidoglycan biosynthesis.</text>
</comment>
<evidence type="ECO:0000256" key="15">
    <source>
        <dbReference type="HAMAP-Rule" id="MF_00047"/>
    </source>
</evidence>
<feature type="binding site" evidence="17">
    <location>
        <position position="247"/>
    </location>
    <ligand>
        <name>Mg(2+)</name>
        <dbReference type="ChEBI" id="CHEBI:18420"/>
        <label>1</label>
    </ligand>
</feature>
<dbReference type="GO" id="GO:0071555">
    <property type="term" value="P:cell wall organization"/>
    <property type="evidence" value="ECO:0007669"/>
    <property type="project" value="UniProtKB-KW"/>
</dbReference>
<evidence type="ECO:0000256" key="12">
    <source>
        <dbReference type="ARBA" id="ARBA00022984"/>
    </source>
</evidence>
<comment type="function">
    <text evidence="2 15">Cell wall formation.</text>
</comment>
<dbReference type="GO" id="GO:0005829">
    <property type="term" value="C:cytosol"/>
    <property type="evidence" value="ECO:0007669"/>
    <property type="project" value="TreeGrafter"/>
</dbReference>
<feature type="active site" evidence="16">
    <location>
        <position position="16"/>
    </location>
</feature>
<evidence type="ECO:0000256" key="17">
    <source>
        <dbReference type="PIRSR" id="PIRSR039102-3"/>
    </source>
</evidence>
<dbReference type="Gene3D" id="3.40.50.20">
    <property type="match status" value="1"/>
</dbReference>
<keyword evidence="11 15" id="KW-0133">Cell shape</keyword>
<dbReference type="PANTHER" id="PTHR23132:SF23">
    <property type="entry name" value="D-ALANINE--D-ALANINE LIGASE B"/>
    <property type="match status" value="1"/>
</dbReference>
<dbReference type="PROSITE" id="PS50975">
    <property type="entry name" value="ATP_GRASP"/>
    <property type="match status" value="1"/>
</dbReference>
<dbReference type="InterPro" id="IPR016185">
    <property type="entry name" value="PreATP-grasp_dom_sf"/>
</dbReference>
<dbReference type="PROSITE" id="PS00844">
    <property type="entry name" value="DALA_DALA_LIGASE_2"/>
    <property type="match status" value="1"/>
</dbReference>
<evidence type="ECO:0000256" key="2">
    <source>
        <dbReference type="ARBA" id="ARBA00003921"/>
    </source>
</evidence>
<dbReference type="RefSeq" id="WP_044525442.1">
    <property type="nucleotide sequence ID" value="NZ_CP009440.1"/>
</dbReference>
<dbReference type="Gene3D" id="3.30.1490.20">
    <property type="entry name" value="ATP-grasp fold, A domain"/>
    <property type="match status" value="1"/>
</dbReference>
<name>A0A0B6D8W9_9GAMM</name>
<dbReference type="Pfam" id="PF07478">
    <property type="entry name" value="Dala_Dala_lig_C"/>
    <property type="match status" value="1"/>
</dbReference>
<evidence type="ECO:0000259" key="19">
    <source>
        <dbReference type="PROSITE" id="PS50975"/>
    </source>
</evidence>
<dbReference type="STRING" id="28110.KU46_687"/>
<dbReference type="GO" id="GO:0005524">
    <property type="term" value="F:ATP binding"/>
    <property type="evidence" value="ECO:0007669"/>
    <property type="project" value="UniProtKB-UniRule"/>
</dbReference>
<dbReference type="PROSITE" id="PS00843">
    <property type="entry name" value="DALA_DALA_LIGASE_1"/>
    <property type="match status" value="1"/>
</dbReference>
<dbReference type="EMBL" id="CP009440">
    <property type="protein sequence ID" value="AJI54088.1"/>
    <property type="molecule type" value="Genomic_DNA"/>
</dbReference>
<protein>
    <recommendedName>
        <fullName evidence="6 15">D-alanine--D-alanine ligase</fullName>
        <ecNumber evidence="6 15">6.3.2.4</ecNumber>
    </recommendedName>
    <alternativeName>
        <fullName evidence="15">D-Ala-D-Ala ligase</fullName>
    </alternativeName>
    <alternativeName>
        <fullName evidence="15">D-alanylalanine synthetase</fullName>
    </alternativeName>
</protein>
<feature type="active site" evidence="16">
    <location>
        <position position="142"/>
    </location>
</feature>
<keyword evidence="17" id="KW-0464">Manganese</keyword>
<feature type="active site" evidence="16">
    <location>
        <position position="271"/>
    </location>
</feature>
<evidence type="ECO:0000256" key="3">
    <source>
        <dbReference type="ARBA" id="ARBA00004496"/>
    </source>
</evidence>
<dbReference type="InterPro" id="IPR005905">
    <property type="entry name" value="D_ala_D_ala"/>
</dbReference>
<dbReference type="InterPro" id="IPR011761">
    <property type="entry name" value="ATP-grasp"/>
</dbReference>
<dbReference type="Proteomes" id="UP000031830">
    <property type="component" value="Chromosome"/>
</dbReference>
<dbReference type="NCBIfam" id="TIGR01205">
    <property type="entry name" value="D_ala_D_alaTIGR"/>
    <property type="match status" value="1"/>
</dbReference>
<comment type="cofactor">
    <cofactor evidence="1">
        <name>Mn(2+)</name>
        <dbReference type="ChEBI" id="CHEBI:29035"/>
    </cofactor>
</comment>
<keyword evidence="10 18" id="KW-0067">ATP-binding</keyword>
<evidence type="ECO:0000256" key="8">
    <source>
        <dbReference type="ARBA" id="ARBA00022598"/>
    </source>
</evidence>
<keyword evidence="8 15" id="KW-0436">Ligase</keyword>
<dbReference type="InterPro" id="IPR013815">
    <property type="entry name" value="ATP_grasp_subdomain_1"/>
</dbReference>
<evidence type="ECO:0000256" key="4">
    <source>
        <dbReference type="ARBA" id="ARBA00004752"/>
    </source>
</evidence>
<accession>A0A0B6D8W9</accession>
<dbReference type="PIRSF" id="PIRSF039102">
    <property type="entry name" value="Ddl/VanB"/>
    <property type="match status" value="1"/>
</dbReference>
<evidence type="ECO:0000256" key="7">
    <source>
        <dbReference type="ARBA" id="ARBA00022490"/>
    </source>
</evidence>
<keyword evidence="17" id="KW-0460">Magnesium</keyword>
<dbReference type="PANTHER" id="PTHR23132">
    <property type="entry name" value="D-ALANINE--D-ALANINE LIGASE"/>
    <property type="match status" value="1"/>
</dbReference>
<evidence type="ECO:0000256" key="6">
    <source>
        <dbReference type="ARBA" id="ARBA00012216"/>
    </source>
</evidence>
<reference evidence="20 21" key="1">
    <citation type="journal article" date="2015" name="Genome Announc.">
        <title>Genome sequencing of 18 francisella strains to aid in assay development and testing.</title>
        <authorList>
            <person name="Johnson S.L."/>
            <person name="Daligault H.E."/>
            <person name="Davenport K.W."/>
            <person name="Coyne S.R."/>
            <person name="Frey K.G."/>
            <person name="Koroleva G.I."/>
            <person name="Broomall S.M."/>
            <person name="Bishop-Lilly K.A."/>
            <person name="Bruce D.C."/>
            <person name="Chertkov O."/>
            <person name="Freitas T."/>
            <person name="Jaissle J."/>
            <person name="Ladner J.T."/>
            <person name="Rosenzweig C.N."/>
            <person name="Gibbons H.S."/>
            <person name="Palacios G.F."/>
            <person name="Redden C.L."/>
            <person name="Xu Y."/>
            <person name="Minogue T.D."/>
            <person name="Chain P.S."/>
        </authorList>
    </citation>
    <scope>NUCLEOTIDE SEQUENCE [LARGE SCALE GENOMIC DNA]</scope>
    <source>
        <strain evidence="20 21">GA01-2794</strain>
    </source>
</reference>
<organism evidence="20 21">
    <name type="scientific">Francisella philomiragia</name>
    <dbReference type="NCBI Taxonomy" id="28110"/>
    <lineage>
        <taxon>Bacteria</taxon>
        <taxon>Pseudomonadati</taxon>
        <taxon>Pseudomonadota</taxon>
        <taxon>Gammaproteobacteria</taxon>
        <taxon>Thiotrichales</taxon>
        <taxon>Francisellaceae</taxon>
        <taxon>Francisella</taxon>
    </lineage>
</organism>
<evidence type="ECO:0000256" key="10">
    <source>
        <dbReference type="ARBA" id="ARBA00022840"/>
    </source>
</evidence>
<dbReference type="NCBIfam" id="NF002378">
    <property type="entry name" value="PRK01372.1"/>
    <property type="match status" value="1"/>
</dbReference>
<dbReference type="SUPFAM" id="SSF56059">
    <property type="entry name" value="Glutathione synthetase ATP-binding domain-like"/>
    <property type="match status" value="1"/>
</dbReference>
<proteinExistence type="inferred from homology"/>
<evidence type="ECO:0000256" key="13">
    <source>
        <dbReference type="ARBA" id="ARBA00023316"/>
    </source>
</evidence>